<organism evidence="11 12">
    <name type="scientific">Orycteropus afer afer</name>
    <dbReference type="NCBI Taxonomy" id="1230840"/>
    <lineage>
        <taxon>Eukaryota</taxon>
        <taxon>Metazoa</taxon>
        <taxon>Chordata</taxon>
        <taxon>Craniata</taxon>
        <taxon>Vertebrata</taxon>
        <taxon>Euteleostomi</taxon>
        <taxon>Mammalia</taxon>
        <taxon>Eutheria</taxon>
        <taxon>Afrotheria</taxon>
        <taxon>Tubulidentata</taxon>
        <taxon>Orycteropodidae</taxon>
        <taxon>Orycteropus</taxon>
    </lineage>
</organism>
<evidence type="ECO:0000256" key="7">
    <source>
        <dbReference type="ARBA" id="ARBA00023136"/>
    </source>
</evidence>
<dbReference type="Pfam" id="PF13853">
    <property type="entry name" value="7tm_4"/>
    <property type="match status" value="1"/>
</dbReference>
<keyword evidence="5" id="KW-0552">Olfaction</keyword>
<dbReference type="PROSITE" id="PS50262">
    <property type="entry name" value="G_PROTEIN_RECEP_F1_2"/>
    <property type="match status" value="1"/>
</dbReference>
<evidence type="ECO:0000256" key="9">
    <source>
        <dbReference type="SAM" id="Phobius"/>
    </source>
</evidence>
<dbReference type="GO" id="GO:0004984">
    <property type="term" value="F:olfactory receptor activity"/>
    <property type="evidence" value="ECO:0007669"/>
    <property type="project" value="InterPro"/>
</dbReference>
<keyword evidence="3" id="KW-0716">Sensory transduction</keyword>
<feature type="domain" description="G-protein coupled receptors family 1 profile" evidence="10">
    <location>
        <begin position="41"/>
        <end position="290"/>
    </location>
</feature>
<dbReference type="InterPro" id="IPR000276">
    <property type="entry name" value="GPCR_Rhodpsn"/>
</dbReference>
<dbReference type="Gene3D" id="1.20.1070.10">
    <property type="entry name" value="Rhodopsin 7-helix transmembrane proteins"/>
    <property type="match status" value="1"/>
</dbReference>
<comment type="subcellular location">
    <subcellularLocation>
        <location evidence="1">Cell membrane</location>
        <topology evidence="1">Multi-pass membrane protein</topology>
    </subcellularLocation>
</comment>
<proteinExistence type="predicted"/>
<accession>A0A8B7B4E0</accession>
<dbReference type="GO" id="GO:0005886">
    <property type="term" value="C:plasma membrane"/>
    <property type="evidence" value="ECO:0007669"/>
    <property type="project" value="UniProtKB-SubCell"/>
</dbReference>
<feature type="transmembrane region" description="Helical" evidence="9">
    <location>
        <begin position="238"/>
        <end position="261"/>
    </location>
</feature>
<dbReference type="PANTHER" id="PTHR26453">
    <property type="entry name" value="OLFACTORY RECEPTOR"/>
    <property type="match status" value="1"/>
</dbReference>
<evidence type="ECO:0000256" key="5">
    <source>
        <dbReference type="ARBA" id="ARBA00022725"/>
    </source>
</evidence>
<dbReference type="RefSeq" id="XP_007955043.1">
    <property type="nucleotide sequence ID" value="XM_007956852.1"/>
</dbReference>
<evidence type="ECO:0000259" key="10">
    <source>
        <dbReference type="PROSITE" id="PS50262"/>
    </source>
</evidence>
<keyword evidence="4 9" id="KW-0812">Transmembrane</keyword>
<dbReference type="PRINTS" id="PR00245">
    <property type="entry name" value="OLFACTORYR"/>
</dbReference>
<evidence type="ECO:0000256" key="3">
    <source>
        <dbReference type="ARBA" id="ARBA00022606"/>
    </source>
</evidence>
<keyword evidence="8" id="KW-0807">Transducer</keyword>
<gene>
    <name evidence="12" type="primary">LOC103210942</name>
</gene>
<dbReference type="SUPFAM" id="SSF81321">
    <property type="entry name" value="Family A G protein-coupled receptor-like"/>
    <property type="match status" value="1"/>
</dbReference>
<dbReference type="AlphaFoldDB" id="A0A8B7B4E0"/>
<evidence type="ECO:0000256" key="8">
    <source>
        <dbReference type="ARBA" id="ARBA00023224"/>
    </source>
</evidence>
<feature type="transmembrane region" description="Helical" evidence="9">
    <location>
        <begin position="60"/>
        <end position="81"/>
    </location>
</feature>
<dbReference type="OrthoDB" id="10017003at2759"/>
<feature type="transmembrane region" description="Helical" evidence="9">
    <location>
        <begin position="101"/>
        <end position="120"/>
    </location>
</feature>
<keyword evidence="6 9" id="KW-1133">Transmembrane helix</keyword>
<evidence type="ECO:0000256" key="4">
    <source>
        <dbReference type="ARBA" id="ARBA00022692"/>
    </source>
</evidence>
<dbReference type="InterPro" id="IPR017452">
    <property type="entry name" value="GPCR_Rhodpsn_7TM"/>
</dbReference>
<dbReference type="GO" id="GO:0004930">
    <property type="term" value="F:G protein-coupled receptor activity"/>
    <property type="evidence" value="ECO:0007669"/>
    <property type="project" value="InterPro"/>
</dbReference>
<dbReference type="GeneID" id="103210942"/>
<evidence type="ECO:0000313" key="11">
    <source>
        <dbReference type="Proteomes" id="UP000694850"/>
    </source>
</evidence>
<reference evidence="12" key="1">
    <citation type="submission" date="2025-08" db="UniProtKB">
        <authorList>
            <consortium name="RefSeq"/>
        </authorList>
    </citation>
    <scope>IDENTIFICATION</scope>
</reference>
<keyword evidence="2" id="KW-1003">Cell membrane</keyword>
<dbReference type="PRINTS" id="PR00237">
    <property type="entry name" value="GPCRRHODOPSN"/>
</dbReference>
<dbReference type="CDD" id="cd15421">
    <property type="entry name" value="7tmA_OR2T-like"/>
    <property type="match status" value="1"/>
</dbReference>
<feature type="transmembrane region" description="Helical" evidence="9">
    <location>
        <begin position="205"/>
        <end position="226"/>
    </location>
</feature>
<evidence type="ECO:0000256" key="1">
    <source>
        <dbReference type="ARBA" id="ARBA00004651"/>
    </source>
</evidence>
<evidence type="ECO:0000256" key="6">
    <source>
        <dbReference type="ARBA" id="ARBA00022989"/>
    </source>
</evidence>
<evidence type="ECO:0000256" key="2">
    <source>
        <dbReference type="ARBA" id="ARBA00022475"/>
    </source>
</evidence>
<keyword evidence="7 9" id="KW-0472">Membrane</keyword>
<keyword evidence="11" id="KW-1185">Reference proteome</keyword>
<feature type="transmembrane region" description="Helical" evidence="9">
    <location>
        <begin position="132"/>
        <end position="150"/>
    </location>
</feature>
<dbReference type="FunFam" id="1.20.1070.10:FF:000008">
    <property type="entry name" value="Olfactory receptor"/>
    <property type="match status" value="1"/>
</dbReference>
<evidence type="ECO:0000313" key="12">
    <source>
        <dbReference type="RefSeq" id="XP_007955043.1"/>
    </source>
</evidence>
<feature type="transmembrane region" description="Helical" evidence="9">
    <location>
        <begin position="273"/>
        <end position="292"/>
    </location>
</feature>
<dbReference type="Proteomes" id="UP000694850">
    <property type="component" value="Unplaced"/>
</dbReference>
<feature type="transmembrane region" description="Helical" evidence="9">
    <location>
        <begin position="26"/>
        <end position="51"/>
    </location>
</feature>
<dbReference type="InterPro" id="IPR000725">
    <property type="entry name" value="Olfact_rcpt"/>
</dbReference>
<sequence>MGKGNETAPNSFILLGLFSDSKYPGILISIILVIYVIAVTGNSILILLIWLDSQLHIPMYVLLSQLSLMDLTLTTSTITKMAIDFFSGKRYISQVGCGTQMFFYLTVGIAECVFLKLMAYDRYVAICNPLRYPVLMSPRVCLMMVIISWGRSAFTSLSHTSYIMHFPTCGSREIHHFFCEVMAFLKLSCEDTSIYEKVVLVTGTVLLLIPFGLILASYALIFLTVLRMNSLKGRNKALVTCSSHLTVVSLYFGPIMIIYITPCSSLTLELNQHLFVFDTVITPLLNPFIYSLRNKEVMKALKMVLSISLMSK</sequence>
<protein>
    <submittedName>
        <fullName evidence="12">Olfactory receptor 2AG2-like</fullName>
    </submittedName>
</protein>
<name>A0A8B7B4E0_ORYAF</name>